<feature type="active site" description="Proton donor" evidence="4">
    <location>
        <position position="302"/>
    </location>
</feature>
<reference evidence="6 7" key="1">
    <citation type="submission" date="2015-09" db="EMBL/GenBank/DDBJ databases">
        <title>Sorangium comparison.</title>
        <authorList>
            <person name="Zaburannyi N."/>
            <person name="Bunk B."/>
            <person name="Overmann J."/>
            <person name="Mueller R."/>
        </authorList>
    </citation>
    <scope>NUCLEOTIDE SEQUENCE [LARGE SCALE GENOMIC DNA]</scope>
    <source>
        <strain evidence="6 7">So ce26</strain>
    </source>
</reference>
<accession>A0A2L0F4M6</accession>
<keyword evidence="2" id="KW-0058">Aromatic hydrocarbons catabolism</keyword>
<dbReference type="InterPro" id="IPR016292">
    <property type="entry name" value="Epoxide_hydrolase"/>
</dbReference>
<evidence type="ECO:0000313" key="6">
    <source>
        <dbReference type="EMBL" id="AUX46525.1"/>
    </source>
</evidence>
<dbReference type="PANTHER" id="PTHR21661">
    <property type="entry name" value="EPOXIDE HYDROLASE 1-RELATED"/>
    <property type="match status" value="1"/>
</dbReference>
<keyword evidence="3 6" id="KW-0378">Hydrolase</keyword>
<dbReference type="InterPro" id="IPR010497">
    <property type="entry name" value="Epoxide_hydro_N"/>
</dbReference>
<feature type="domain" description="Epoxide hydrolase N-terminal" evidence="5">
    <location>
        <begin position="4"/>
        <end position="108"/>
    </location>
</feature>
<feature type="active site" description="Nucleophile" evidence="4">
    <location>
        <position position="178"/>
    </location>
</feature>
<organism evidence="6 7">
    <name type="scientific">Sorangium cellulosum</name>
    <name type="common">Polyangium cellulosum</name>
    <dbReference type="NCBI Taxonomy" id="56"/>
    <lineage>
        <taxon>Bacteria</taxon>
        <taxon>Pseudomonadati</taxon>
        <taxon>Myxococcota</taxon>
        <taxon>Polyangia</taxon>
        <taxon>Polyangiales</taxon>
        <taxon>Polyangiaceae</taxon>
        <taxon>Sorangium</taxon>
    </lineage>
</organism>
<dbReference type="OrthoDB" id="9780765at2"/>
<evidence type="ECO:0000256" key="4">
    <source>
        <dbReference type="PIRSR" id="PIRSR001112-1"/>
    </source>
</evidence>
<dbReference type="Gene3D" id="3.40.50.1820">
    <property type="entry name" value="alpha/beta hydrolase"/>
    <property type="match status" value="1"/>
</dbReference>
<dbReference type="SUPFAM" id="SSF53474">
    <property type="entry name" value="alpha/beta-Hydrolases"/>
    <property type="match status" value="1"/>
</dbReference>
<dbReference type="AlphaFoldDB" id="A0A2L0F4M6"/>
<dbReference type="InterPro" id="IPR000639">
    <property type="entry name" value="Epox_hydrolase-like"/>
</dbReference>
<sequence length="384" mass="42846">MQLRPYRIDVPQATLDDLRRRLEATRFPDPLPDGGWAHGADVAYVRELCEHWRARYDWRAHEAALNQIPQYLCEVDGVDLHFWHVRGKGPDPLPLLLIHGWPGSMMEFHHLIGPLTDPAAHGGDPADVFDVVIPALPGYGFGGKPREPGWDIRRVAAAFDRLMVEALGYRRYGAQGGDWGAMVSARLGAAHAEHLIGVHLNMVLGTPPPGELTEESKRAMARMAAFQSEETAYSQLQGSKPMSLAIAQADSPAGILAWIVEKFRTWSDCGGDVERVFSRDQLLTNAMFYWAPNSIASAANLYYETVRNGGIPPYLFDRIEAPTAVADFPREIYRAPRAWIERSANLVRWTEMPRGGHFAALETPELLLEDVRGFFRSLRASQAA</sequence>
<evidence type="ECO:0000259" key="5">
    <source>
        <dbReference type="Pfam" id="PF06441"/>
    </source>
</evidence>
<dbReference type="GO" id="GO:0097176">
    <property type="term" value="P:epoxide metabolic process"/>
    <property type="evidence" value="ECO:0007669"/>
    <property type="project" value="TreeGrafter"/>
</dbReference>
<name>A0A2L0F4M6_SORCE</name>
<dbReference type="Proteomes" id="UP000238348">
    <property type="component" value="Chromosome"/>
</dbReference>
<dbReference type="EMBL" id="CP012673">
    <property type="protein sequence ID" value="AUX46525.1"/>
    <property type="molecule type" value="Genomic_DNA"/>
</dbReference>
<comment type="similarity">
    <text evidence="1">Belongs to the peptidase S33 family.</text>
</comment>
<evidence type="ECO:0000256" key="3">
    <source>
        <dbReference type="ARBA" id="ARBA00022801"/>
    </source>
</evidence>
<dbReference type="PIRSF" id="PIRSF001112">
    <property type="entry name" value="Epoxide_hydrolase"/>
    <property type="match status" value="1"/>
</dbReference>
<dbReference type="Pfam" id="PF06441">
    <property type="entry name" value="EHN"/>
    <property type="match status" value="1"/>
</dbReference>
<dbReference type="RefSeq" id="WP_104984691.1">
    <property type="nucleotide sequence ID" value="NZ_CP012673.1"/>
</dbReference>
<dbReference type="InterPro" id="IPR029058">
    <property type="entry name" value="AB_hydrolase_fold"/>
</dbReference>
<evidence type="ECO:0000256" key="1">
    <source>
        <dbReference type="ARBA" id="ARBA00010088"/>
    </source>
</evidence>
<gene>
    <name evidence="6" type="ORF">SOCE26_080310</name>
</gene>
<dbReference type="GO" id="GO:0033961">
    <property type="term" value="F:cis-stilbene-oxide hydrolase activity"/>
    <property type="evidence" value="ECO:0007669"/>
    <property type="project" value="UniProtKB-EC"/>
</dbReference>
<evidence type="ECO:0000313" key="7">
    <source>
        <dbReference type="Proteomes" id="UP000238348"/>
    </source>
</evidence>
<protein>
    <submittedName>
        <fullName evidence="6">Epoxide hydrolase</fullName>
        <ecNumber evidence="6">3.3.2.9</ecNumber>
    </submittedName>
</protein>
<dbReference type="PRINTS" id="PR00412">
    <property type="entry name" value="EPOXHYDRLASE"/>
</dbReference>
<dbReference type="EC" id="3.3.2.9" evidence="6"/>
<evidence type="ECO:0000256" key="2">
    <source>
        <dbReference type="ARBA" id="ARBA00022797"/>
    </source>
</evidence>
<dbReference type="PANTHER" id="PTHR21661:SF35">
    <property type="entry name" value="EPOXIDE HYDROLASE"/>
    <property type="match status" value="1"/>
</dbReference>
<proteinExistence type="inferred from homology"/>
<feature type="active site" description="Proton acceptor" evidence="4">
    <location>
        <position position="357"/>
    </location>
</feature>